<reference evidence="6" key="1">
    <citation type="submission" date="2025-08" db="UniProtKB">
        <authorList>
            <consortium name="Ensembl"/>
        </authorList>
    </citation>
    <scope>IDENTIFICATION</scope>
</reference>
<evidence type="ECO:0000313" key="6">
    <source>
        <dbReference type="Ensembl" id="ENSMMSP00000000182.1"/>
    </source>
</evidence>
<dbReference type="PANTHER" id="PTHR31708">
    <property type="entry name" value="ABPBG26-RELATED"/>
    <property type="match status" value="1"/>
</dbReference>
<keyword evidence="3" id="KW-0964">Secreted</keyword>
<dbReference type="InterPro" id="IPR035960">
    <property type="entry name" value="Secretoglobin_sf"/>
</dbReference>
<evidence type="ECO:0000256" key="4">
    <source>
        <dbReference type="ARBA" id="ARBA00022729"/>
    </source>
</evidence>
<dbReference type="Ensembl" id="ENSMMST00000000197.1">
    <property type="protein sequence ID" value="ENSMMSP00000000182.1"/>
    <property type="gene ID" value="ENSMMSG00000000175.1"/>
</dbReference>
<evidence type="ECO:0000256" key="2">
    <source>
        <dbReference type="ARBA" id="ARBA00008650"/>
    </source>
</evidence>
<evidence type="ECO:0000256" key="3">
    <source>
        <dbReference type="ARBA" id="ARBA00022525"/>
    </source>
</evidence>
<proteinExistence type="inferred from homology"/>
<comment type="similarity">
    <text evidence="2">Belongs to the secretoglobin family.</text>
</comment>
<protein>
    <recommendedName>
        <fullName evidence="8">Androgen-binding protein homolog</fullName>
    </recommendedName>
</protein>
<dbReference type="InterPro" id="IPR016126">
    <property type="entry name" value="Secretoglobin"/>
</dbReference>
<dbReference type="AlphaFoldDB" id="A0A8C6FET7"/>
<organism evidence="6 7">
    <name type="scientific">Moschus moschiferus</name>
    <name type="common">Siberian musk deer</name>
    <name type="synonym">Moschus sibiricus</name>
    <dbReference type="NCBI Taxonomy" id="68415"/>
    <lineage>
        <taxon>Eukaryota</taxon>
        <taxon>Metazoa</taxon>
        <taxon>Chordata</taxon>
        <taxon>Craniata</taxon>
        <taxon>Vertebrata</taxon>
        <taxon>Euteleostomi</taxon>
        <taxon>Mammalia</taxon>
        <taxon>Eutheria</taxon>
        <taxon>Laurasiatheria</taxon>
        <taxon>Artiodactyla</taxon>
        <taxon>Ruminantia</taxon>
        <taxon>Pecora</taxon>
        <taxon>Moschidae</taxon>
        <taxon>Moschus</taxon>
    </lineage>
</organism>
<evidence type="ECO:0000313" key="7">
    <source>
        <dbReference type="Proteomes" id="UP000694544"/>
    </source>
</evidence>
<keyword evidence="7" id="KW-1185">Reference proteome</keyword>
<dbReference type="Proteomes" id="UP000694544">
    <property type="component" value="Unplaced"/>
</dbReference>
<keyword evidence="4 5" id="KW-0732">Signal</keyword>
<dbReference type="InterPro" id="IPR015332">
    <property type="entry name" value="CH2-like"/>
</dbReference>
<dbReference type="GeneTree" id="ENSGT00900000141269"/>
<dbReference type="PANTHER" id="PTHR31708:SF0">
    <property type="entry name" value="ABPBG26-RELATED"/>
    <property type="match status" value="1"/>
</dbReference>
<dbReference type="Pfam" id="PF09252">
    <property type="entry name" value="Feld-I_B"/>
    <property type="match status" value="1"/>
</dbReference>
<feature type="chain" id="PRO_5034109687" description="Androgen-binding protein homolog" evidence="5">
    <location>
        <begin position="24"/>
        <end position="156"/>
    </location>
</feature>
<dbReference type="PROSITE" id="PS51311">
    <property type="entry name" value="SCGB"/>
    <property type="match status" value="1"/>
</dbReference>
<reference evidence="6" key="2">
    <citation type="submission" date="2025-09" db="UniProtKB">
        <authorList>
            <consortium name="Ensembl"/>
        </authorList>
    </citation>
    <scope>IDENTIFICATION</scope>
</reference>
<dbReference type="Gene3D" id="1.20.920.50">
    <property type="match status" value="1"/>
</dbReference>
<dbReference type="InterPro" id="IPR053723">
    <property type="entry name" value="Secretoglobin_Domain_sf"/>
</dbReference>
<evidence type="ECO:0008006" key="8">
    <source>
        <dbReference type="Google" id="ProtNLM"/>
    </source>
</evidence>
<dbReference type="CDD" id="cd00633">
    <property type="entry name" value="Secretoglobin"/>
    <property type="match status" value="1"/>
</dbReference>
<evidence type="ECO:0000256" key="1">
    <source>
        <dbReference type="ARBA" id="ARBA00004613"/>
    </source>
</evidence>
<feature type="signal peptide" evidence="5">
    <location>
        <begin position="1"/>
        <end position="23"/>
    </location>
</feature>
<evidence type="ECO:0000256" key="5">
    <source>
        <dbReference type="SAM" id="SignalP"/>
    </source>
</evidence>
<accession>A0A8C6FET7</accession>
<sequence length="156" mass="17420">MKGALLVLALMVTRELIFETTEACPAFYTVFGVLSLGNKELLNVMLDQFNATDEEKAALGKIQDCFNEAGFEVKFLDLLLMVIYPSLTPTLRIHMQHSVTCHTVIDHAVMGYATEKSYEQRSTIKPLLQRASPIICKHNPPAHPASHDQTCSYHAN</sequence>
<name>A0A8C6FET7_MOSMO</name>
<dbReference type="SUPFAM" id="SSF48201">
    <property type="entry name" value="Uteroglobin-like"/>
    <property type="match status" value="1"/>
</dbReference>
<comment type="subcellular location">
    <subcellularLocation>
        <location evidence="1">Secreted</location>
    </subcellularLocation>
</comment>
<dbReference type="GO" id="GO:0005615">
    <property type="term" value="C:extracellular space"/>
    <property type="evidence" value="ECO:0007669"/>
    <property type="project" value="InterPro"/>
</dbReference>